<gene>
    <name evidence="2" type="ORF">LCGC14_0527600</name>
</gene>
<reference evidence="2" key="1">
    <citation type="journal article" date="2015" name="Nature">
        <title>Complex archaea that bridge the gap between prokaryotes and eukaryotes.</title>
        <authorList>
            <person name="Spang A."/>
            <person name="Saw J.H."/>
            <person name="Jorgensen S.L."/>
            <person name="Zaremba-Niedzwiedzka K."/>
            <person name="Martijn J."/>
            <person name="Lind A.E."/>
            <person name="van Eijk R."/>
            <person name="Schleper C."/>
            <person name="Guy L."/>
            <person name="Ettema T.J."/>
        </authorList>
    </citation>
    <scope>NUCLEOTIDE SEQUENCE</scope>
</reference>
<accession>A0A0F9S1D7</accession>
<proteinExistence type="predicted"/>
<dbReference type="Gene3D" id="1.10.260.40">
    <property type="entry name" value="lambda repressor-like DNA-binding domains"/>
    <property type="match status" value="1"/>
</dbReference>
<dbReference type="Pfam" id="PF01381">
    <property type="entry name" value="HTH_3"/>
    <property type="match status" value="1"/>
</dbReference>
<evidence type="ECO:0000259" key="1">
    <source>
        <dbReference type="PROSITE" id="PS50943"/>
    </source>
</evidence>
<dbReference type="EMBL" id="LAZR01000679">
    <property type="protein sequence ID" value="KKN60889.1"/>
    <property type="molecule type" value="Genomic_DNA"/>
</dbReference>
<comment type="caution">
    <text evidence="2">The sequence shown here is derived from an EMBL/GenBank/DDBJ whole genome shotgun (WGS) entry which is preliminary data.</text>
</comment>
<protein>
    <recommendedName>
        <fullName evidence="1">HTH cro/C1-type domain-containing protein</fullName>
    </recommendedName>
</protein>
<organism evidence="2">
    <name type="scientific">marine sediment metagenome</name>
    <dbReference type="NCBI Taxonomy" id="412755"/>
    <lineage>
        <taxon>unclassified sequences</taxon>
        <taxon>metagenomes</taxon>
        <taxon>ecological metagenomes</taxon>
    </lineage>
</organism>
<dbReference type="GO" id="GO:0003677">
    <property type="term" value="F:DNA binding"/>
    <property type="evidence" value="ECO:0007669"/>
    <property type="project" value="InterPro"/>
</dbReference>
<dbReference type="PROSITE" id="PS50943">
    <property type="entry name" value="HTH_CROC1"/>
    <property type="match status" value="1"/>
</dbReference>
<dbReference type="InterPro" id="IPR010982">
    <property type="entry name" value="Lambda_DNA-bd_dom_sf"/>
</dbReference>
<sequence>MKKAKMTTKQLRMKLKLSQDRFAARLGEAPYTIRRWESGKHKPSPLSRMRIKEVFNVEL</sequence>
<feature type="domain" description="HTH cro/C1-type" evidence="1">
    <location>
        <begin position="9"/>
        <end position="59"/>
    </location>
</feature>
<evidence type="ECO:0000313" key="2">
    <source>
        <dbReference type="EMBL" id="KKN60889.1"/>
    </source>
</evidence>
<dbReference type="InterPro" id="IPR001387">
    <property type="entry name" value="Cro/C1-type_HTH"/>
</dbReference>
<name>A0A0F9S1D7_9ZZZZ</name>
<dbReference type="SUPFAM" id="SSF47413">
    <property type="entry name" value="lambda repressor-like DNA-binding domains"/>
    <property type="match status" value="1"/>
</dbReference>
<dbReference type="AlphaFoldDB" id="A0A0F9S1D7"/>
<dbReference type="CDD" id="cd00093">
    <property type="entry name" value="HTH_XRE"/>
    <property type="match status" value="1"/>
</dbReference>